<proteinExistence type="predicted"/>
<reference evidence="2 3" key="1">
    <citation type="submission" date="2021-07" db="EMBL/GenBank/DDBJ databases">
        <title>Characterization of Violacein-producing bacteria and related species.</title>
        <authorList>
            <person name="Wilson H.S."/>
            <person name="De Leon M.E."/>
        </authorList>
    </citation>
    <scope>NUCLEOTIDE SEQUENCE [LARGE SCALE GENOMIC DNA]</scope>
    <source>
        <strain evidence="2 3">HSC-2F05</strain>
    </source>
</reference>
<evidence type="ECO:0000256" key="1">
    <source>
        <dbReference type="SAM" id="Phobius"/>
    </source>
</evidence>
<sequence>MSTRGAPGRQRGLTMIELIVFIVVISIALVALLHVLGLTSRHSADPLRRKQALMLAEAMLEEVQLARFTYCDPTSDNADTAESSADCTIPEAFGRNAPKPAGSRPYDNINDYVAAAGTPTLAFNNAAGRLADVNGTPLELAGYTVRLTITPEALGGIASGGNSADAEVLRIRVTVEFDGDSLALDGYRTRHAPNML</sequence>
<dbReference type="InterPro" id="IPR012902">
    <property type="entry name" value="N_methyl_site"/>
</dbReference>
<evidence type="ECO:0000313" key="2">
    <source>
        <dbReference type="EMBL" id="MCA1856243.1"/>
    </source>
</evidence>
<accession>A0ABS7YA39</accession>
<feature type="transmembrane region" description="Helical" evidence="1">
    <location>
        <begin position="12"/>
        <end position="36"/>
    </location>
</feature>
<dbReference type="EMBL" id="JAHYBX010000003">
    <property type="protein sequence ID" value="MCA1856243.1"/>
    <property type="molecule type" value="Genomic_DNA"/>
</dbReference>
<protein>
    <submittedName>
        <fullName evidence="2">Prepilin-type N-terminal cleavage/methylation domain-containing protein</fullName>
    </submittedName>
</protein>
<keyword evidence="1" id="KW-1133">Transmembrane helix</keyword>
<keyword evidence="3" id="KW-1185">Reference proteome</keyword>
<dbReference type="RefSeq" id="WP_225238545.1">
    <property type="nucleotide sequence ID" value="NZ_JAHYBX010000003.1"/>
</dbReference>
<keyword evidence="1" id="KW-0812">Transmembrane</keyword>
<dbReference type="Proteomes" id="UP001198602">
    <property type="component" value="Unassembled WGS sequence"/>
</dbReference>
<name>A0ABS7YA39_9BURK</name>
<comment type="caution">
    <text evidence="2">The sequence shown here is derived from an EMBL/GenBank/DDBJ whole genome shotgun (WGS) entry which is preliminary data.</text>
</comment>
<organism evidence="2 3">
    <name type="scientific">Massilia hydrophila</name>
    <dbReference type="NCBI Taxonomy" id="3044279"/>
    <lineage>
        <taxon>Bacteria</taxon>
        <taxon>Pseudomonadati</taxon>
        <taxon>Pseudomonadota</taxon>
        <taxon>Betaproteobacteria</taxon>
        <taxon>Burkholderiales</taxon>
        <taxon>Oxalobacteraceae</taxon>
        <taxon>Telluria group</taxon>
        <taxon>Massilia</taxon>
    </lineage>
</organism>
<dbReference type="Pfam" id="PF07963">
    <property type="entry name" value="N_methyl"/>
    <property type="match status" value="1"/>
</dbReference>
<gene>
    <name evidence="2" type="ORF">LE190_09925</name>
</gene>
<evidence type="ECO:0000313" key="3">
    <source>
        <dbReference type="Proteomes" id="UP001198602"/>
    </source>
</evidence>
<keyword evidence="1" id="KW-0472">Membrane</keyword>